<accession>A0A3R9QGT7</accession>
<evidence type="ECO:0000313" key="2">
    <source>
        <dbReference type="EMBL" id="RSN76162.1"/>
    </source>
</evidence>
<feature type="transmembrane region" description="Helical" evidence="1">
    <location>
        <begin position="109"/>
        <end position="127"/>
    </location>
</feature>
<feature type="transmembrane region" description="Helical" evidence="1">
    <location>
        <begin position="58"/>
        <end position="74"/>
    </location>
</feature>
<reference evidence="2 3" key="1">
    <citation type="submission" date="2018-10" db="EMBL/GenBank/DDBJ databases">
        <title>Co-occurring genomic capacity for anaerobic methane metabolism and dissimilatory sulfite reduction discovered in the Korarchaeota.</title>
        <authorList>
            <person name="Mckay L.J."/>
            <person name="Dlakic M."/>
            <person name="Fields M.W."/>
            <person name="Delmont T.O."/>
            <person name="Eren A.M."/>
            <person name="Jay Z.J."/>
            <person name="Klingelsmith K.B."/>
            <person name="Rusch D.B."/>
            <person name="Inskeep W.P."/>
        </authorList>
    </citation>
    <scope>NUCLEOTIDE SEQUENCE [LARGE SCALE GENOMIC DNA]</scope>
    <source>
        <strain evidence="2 3">MDKW</strain>
    </source>
</reference>
<evidence type="ECO:0000313" key="3">
    <source>
        <dbReference type="Proteomes" id="UP000277582"/>
    </source>
</evidence>
<dbReference type="EMBL" id="RCOS01000062">
    <property type="protein sequence ID" value="RSN76162.1"/>
    <property type="molecule type" value="Genomic_DNA"/>
</dbReference>
<feature type="transmembrane region" description="Helical" evidence="1">
    <location>
        <begin position="139"/>
        <end position="156"/>
    </location>
</feature>
<keyword evidence="1" id="KW-0812">Transmembrane</keyword>
<feature type="transmembrane region" description="Helical" evidence="1">
    <location>
        <begin position="7"/>
        <end position="27"/>
    </location>
</feature>
<keyword evidence="1" id="KW-1133">Transmembrane helix</keyword>
<protein>
    <submittedName>
        <fullName evidence="2">Uncharacterized protein</fullName>
    </submittedName>
</protein>
<organism evidence="2 3">
    <name type="scientific">Candidatus Methanodesulfokora washburnensis</name>
    <dbReference type="NCBI Taxonomy" id="2478471"/>
    <lineage>
        <taxon>Archaea</taxon>
        <taxon>Thermoproteota</taxon>
        <taxon>Candidatus Korarchaeia</taxon>
        <taxon>Candidatus Korarchaeia incertae sedis</taxon>
        <taxon>Candidatus Methanodesulfokora</taxon>
    </lineage>
</organism>
<keyword evidence="1" id="KW-0472">Membrane</keyword>
<comment type="caution">
    <text evidence="2">The sequence shown here is derived from an EMBL/GenBank/DDBJ whole genome shotgun (WGS) entry which is preliminary data.</text>
</comment>
<feature type="transmembrane region" description="Helical" evidence="1">
    <location>
        <begin position="80"/>
        <end position="97"/>
    </location>
</feature>
<keyword evidence="3" id="KW-1185">Reference proteome</keyword>
<gene>
    <name evidence="2" type="ORF">D6D85_04200</name>
</gene>
<feature type="transmembrane region" description="Helical" evidence="1">
    <location>
        <begin position="168"/>
        <end position="196"/>
    </location>
</feature>
<feature type="transmembrane region" description="Helical" evidence="1">
    <location>
        <begin position="298"/>
        <end position="316"/>
    </location>
</feature>
<dbReference type="AlphaFoldDB" id="A0A3R9QGT7"/>
<feature type="transmembrane region" description="Helical" evidence="1">
    <location>
        <begin position="208"/>
        <end position="225"/>
    </location>
</feature>
<name>A0A3R9QGT7_9CREN</name>
<feature type="transmembrane region" description="Helical" evidence="1">
    <location>
        <begin position="33"/>
        <end position="51"/>
    </location>
</feature>
<evidence type="ECO:0000256" key="1">
    <source>
        <dbReference type="SAM" id="Phobius"/>
    </source>
</evidence>
<dbReference type="RefSeq" id="WP_125670785.1">
    <property type="nucleotide sequence ID" value="NZ_RCOS01000062.1"/>
</dbReference>
<feature type="transmembrane region" description="Helical" evidence="1">
    <location>
        <begin position="328"/>
        <end position="354"/>
    </location>
</feature>
<proteinExistence type="predicted"/>
<dbReference type="Proteomes" id="UP000277582">
    <property type="component" value="Unassembled WGS sequence"/>
</dbReference>
<sequence>MEIKEVVIHPALIPSVIPSLVALVSLLRGDLSTFLVEIVGIISLFLGIIAGQRIEDRVASAISFFLLLLLSLVILSSFSIAGYISAFISVFLIILLVRLELTSSDRDMLLLSLLALILGGSLVLYAFSTGYPPKWRSDVQIPLTLSLGLALIFISYPRALHLMYGKKGLILTLITSILAFMSGFRADIIFILVEFFVICLVKGRYKELSTALPIFLILLLIYGILRPEAYDLLKRVESISLYLGNIVKYSIPWGIARHPLWVFTTRVHPSQFIGRAFFGRSTGITLTLFGNMVFDAGLPELLLLSFLIGIAGGHIYSRRNSYPYDYAIYLAIMTVSSDTGLTQLFLLMIPALMLHESLLSCRKIFCGKKF</sequence>